<evidence type="ECO:0000313" key="4">
    <source>
        <dbReference type="EMBL" id="CUO67633.1"/>
    </source>
</evidence>
<dbReference type="RefSeq" id="WP_306723002.1">
    <property type="nucleotide sequence ID" value="NZ_CZAJ01000002.1"/>
</dbReference>
<evidence type="ECO:0000259" key="3">
    <source>
        <dbReference type="SMART" id="SM00460"/>
    </source>
</evidence>
<dbReference type="InterPro" id="IPR002931">
    <property type="entry name" value="Transglutaminase-like"/>
</dbReference>
<feature type="transmembrane region" description="Helical" evidence="2">
    <location>
        <begin position="71"/>
        <end position="90"/>
    </location>
</feature>
<keyword evidence="2" id="KW-1133">Transmembrane helix</keyword>
<dbReference type="Proteomes" id="UP000095602">
    <property type="component" value="Unassembled WGS sequence"/>
</dbReference>
<evidence type="ECO:0000313" key="5">
    <source>
        <dbReference type="Proteomes" id="UP000095602"/>
    </source>
</evidence>
<keyword evidence="2" id="KW-0472">Membrane</keyword>
<evidence type="ECO:0000256" key="1">
    <source>
        <dbReference type="SAM" id="MobiDB-lite"/>
    </source>
</evidence>
<dbReference type="SUPFAM" id="SSF54001">
    <property type="entry name" value="Cysteine proteinases"/>
    <property type="match status" value="1"/>
</dbReference>
<dbReference type="InterPro" id="IPR052901">
    <property type="entry name" value="Bact_TGase-like"/>
</dbReference>
<reference evidence="4 5" key="1">
    <citation type="submission" date="2015-09" db="EMBL/GenBank/DDBJ databases">
        <authorList>
            <consortium name="Pathogen Informatics"/>
        </authorList>
    </citation>
    <scope>NUCLEOTIDE SEQUENCE [LARGE SCALE GENOMIC DNA]</scope>
    <source>
        <strain evidence="4 5">2789STDY5834884</strain>
    </source>
</reference>
<organism evidence="4 5">
    <name type="scientific">Agathobacter rectalis</name>
    <dbReference type="NCBI Taxonomy" id="39491"/>
    <lineage>
        <taxon>Bacteria</taxon>
        <taxon>Bacillati</taxon>
        <taxon>Bacillota</taxon>
        <taxon>Clostridia</taxon>
        <taxon>Lachnospirales</taxon>
        <taxon>Lachnospiraceae</taxon>
        <taxon>Agathobacter</taxon>
    </lineage>
</organism>
<proteinExistence type="predicted"/>
<feature type="transmembrane region" description="Helical" evidence="2">
    <location>
        <begin position="247"/>
        <end position="268"/>
    </location>
</feature>
<dbReference type="InterPro" id="IPR021878">
    <property type="entry name" value="TgpA_N"/>
</dbReference>
<feature type="transmembrane region" description="Helical" evidence="2">
    <location>
        <begin position="102"/>
        <end position="122"/>
    </location>
</feature>
<keyword evidence="2" id="KW-0812">Transmembrane</keyword>
<sequence length="885" mass="99539">MAERMKKTRLSFRKSRWQKSDTNEIKPDYNNAFTVLGVLLTELANAAAAVLLTVCAVSVVNTTVSHVRCPYYVYVWLFIFSVISGFINRLTSLDTRKWVRHAINTGLLLVFVLGVFIANWQAAEHIKDGFLYVKGRYLELINVYYGISFVCPKGDKAFAGAFVGFVSFIVMLLLVTLAVQIKRRRILTLFPTLMLVVQLCIGKSPSVSEVVMLTLCTLWCLIADGNARTVAGYDANGSAQGNEALRIAAAFLYMAAVSAVLFICVFSFKPLADTLADKKPQMLAFQKDLEGSVKSFFSVGIDLQDGMVSNHYPSYSEKTVMTIEAKAGVPSNIYLRSFYGDTYENGRWIKKSDFSGMEKEYHDASRMTAWQTTIGLATLLDGYYDDETNPATEKYTITMEKLSTKYTYLPYCIDPYSIDAKGDIDFDEDFFITKDKGTKTIEVSACPGFFDGSLEMSILEPEQPLEVNNDFYVAYNDYVMENYTEKQGGDGIVAKDAKLILRTGQLTSNMMYTGDIRENDANRIAAAQLVQQFLTSKDFKYSKNPPSTGGKDVVDNFLSNSRQGFCVHFASAGTMILRQMGVPCRYVSGYCAKEDSFKSGENDEDICEVKDSQSHAWVEIYLDDFGWIPVEMTPGYFEYVTGENPFDYIGVKGKKTNAGDAYNDSEHMNDTAADEDKLDEDAANEDTKNTDAENDDTANDTTANSASNQYESGDGSENAYGSQSGADKRTDAQNSKTRLHIPPVILKTSLCVIFLTALTAIIVYIKRRRNILWEARLAKRVKKGRYSRAAIMINNRIYKGLGHPSKNRTDELYLANLKEKYCGPDYCGIHWDEYMRIIQKAVYSSEGITGEECFMVMETWRRLEKKDIRHNSQKNMYKNSMINKK</sequence>
<dbReference type="Pfam" id="PF01841">
    <property type="entry name" value="Transglut_core"/>
    <property type="match status" value="1"/>
</dbReference>
<gene>
    <name evidence="4" type="ORF">ERS852497_00434</name>
</gene>
<feature type="compositionally biased region" description="Low complexity" evidence="1">
    <location>
        <begin position="699"/>
        <end position="708"/>
    </location>
</feature>
<accession>A0A174GYJ1</accession>
<dbReference type="SMART" id="SM00460">
    <property type="entry name" value="TGc"/>
    <property type="match status" value="1"/>
</dbReference>
<evidence type="ECO:0000256" key="2">
    <source>
        <dbReference type="SAM" id="Phobius"/>
    </source>
</evidence>
<dbReference type="EMBL" id="CZAJ01000002">
    <property type="protein sequence ID" value="CUO67633.1"/>
    <property type="molecule type" value="Genomic_DNA"/>
</dbReference>
<dbReference type="PANTHER" id="PTHR42736:SF1">
    <property type="entry name" value="PROTEIN-GLUTAMINE GAMMA-GLUTAMYLTRANSFERASE"/>
    <property type="match status" value="1"/>
</dbReference>
<protein>
    <submittedName>
        <fullName evidence="4">Uncharacterized protein conserved in bacteria</fullName>
    </submittedName>
</protein>
<dbReference type="Pfam" id="PF11992">
    <property type="entry name" value="TgpA_N"/>
    <property type="match status" value="1"/>
</dbReference>
<dbReference type="PANTHER" id="PTHR42736">
    <property type="entry name" value="PROTEIN-GLUTAMINE GAMMA-GLUTAMYLTRANSFERASE"/>
    <property type="match status" value="1"/>
</dbReference>
<feature type="transmembrane region" description="Helical" evidence="2">
    <location>
        <begin position="33"/>
        <end position="59"/>
    </location>
</feature>
<feature type="region of interest" description="Disordered" evidence="1">
    <location>
        <begin position="681"/>
        <end position="735"/>
    </location>
</feature>
<name>A0A174GYJ1_9FIRM</name>
<dbReference type="AlphaFoldDB" id="A0A174GYJ1"/>
<feature type="transmembrane region" description="Helical" evidence="2">
    <location>
        <begin position="157"/>
        <end position="179"/>
    </location>
</feature>
<feature type="transmembrane region" description="Helical" evidence="2">
    <location>
        <begin position="744"/>
        <end position="765"/>
    </location>
</feature>
<dbReference type="InterPro" id="IPR038765">
    <property type="entry name" value="Papain-like_cys_pep_sf"/>
</dbReference>
<dbReference type="Gene3D" id="3.10.620.30">
    <property type="match status" value="1"/>
</dbReference>
<feature type="domain" description="Transglutaminase-like" evidence="3">
    <location>
        <begin position="558"/>
        <end position="634"/>
    </location>
</feature>